<comment type="similarity">
    <text evidence="1">Belongs to the TRAFAC class TrmE-Era-EngA-EngB-Septin-like GTPase superfamily. AIG1/Toc34/Toc159-like paraseptin GTPase family. IAN subfamily.</text>
</comment>
<gene>
    <name evidence="4" type="ORF">Q8A67_025811</name>
</gene>
<dbReference type="InterPro" id="IPR027417">
    <property type="entry name" value="P-loop_NTPase"/>
</dbReference>
<proteinExistence type="inferred from homology"/>
<name>A0AA88P163_9TELE</name>
<dbReference type="InterPro" id="IPR045058">
    <property type="entry name" value="GIMA/IAN/Toc"/>
</dbReference>
<dbReference type="Gene3D" id="3.40.50.300">
    <property type="entry name" value="P-loop containing nucleotide triphosphate hydrolases"/>
    <property type="match status" value="1"/>
</dbReference>
<evidence type="ECO:0000256" key="2">
    <source>
        <dbReference type="ARBA" id="ARBA00022741"/>
    </source>
</evidence>
<comment type="caution">
    <text evidence="4">The sequence shown here is derived from an EMBL/GenBank/DDBJ whole genome shotgun (WGS) entry which is preliminary data.</text>
</comment>
<dbReference type="Pfam" id="PF04548">
    <property type="entry name" value="AIG1"/>
    <property type="match status" value="1"/>
</dbReference>
<keyword evidence="3" id="KW-0342">GTP-binding</keyword>
<dbReference type="Proteomes" id="UP001187343">
    <property type="component" value="Unassembled WGS sequence"/>
</dbReference>
<dbReference type="PANTHER" id="PTHR10903:SF177">
    <property type="entry name" value="GTPASE IMAP FAMILY MEMBER 4-LIKE-RELATED"/>
    <property type="match status" value="1"/>
</dbReference>
<evidence type="ECO:0000256" key="1">
    <source>
        <dbReference type="ARBA" id="ARBA00008535"/>
    </source>
</evidence>
<dbReference type="InterPro" id="IPR006703">
    <property type="entry name" value="G_AIG1"/>
</dbReference>
<organism evidence="4 5">
    <name type="scientific">Cirrhinus molitorella</name>
    <name type="common">mud carp</name>
    <dbReference type="NCBI Taxonomy" id="172907"/>
    <lineage>
        <taxon>Eukaryota</taxon>
        <taxon>Metazoa</taxon>
        <taxon>Chordata</taxon>
        <taxon>Craniata</taxon>
        <taxon>Vertebrata</taxon>
        <taxon>Euteleostomi</taxon>
        <taxon>Actinopterygii</taxon>
        <taxon>Neopterygii</taxon>
        <taxon>Teleostei</taxon>
        <taxon>Ostariophysi</taxon>
        <taxon>Cypriniformes</taxon>
        <taxon>Cyprinidae</taxon>
        <taxon>Labeoninae</taxon>
        <taxon>Labeonini</taxon>
        <taxon>Cirrhinus</taxon>
    </lineage>
</organism>
<evidence type="ECO:0000256" key="3">
    <source>
        <dbReference type="ARBA" id="ARBA00023134"/>
    </source>
</evidence>
<keyword evidence="2" id="KW-0547">Nucleotide-binding</keyword>
<sequence length="224" mass="24840">MKLKRKQPKWILTLILAFHITSMKVEASHDEALRILIVGTRGHSRFSAADLLSGREDGGQKDREIVKTTVITDEGRRMMLVTGPNLCEDNTAKQTFTKALFLSSPGPHAVLMVLNLEDQQSQQCDIVKRAQELLGAGVLHYCIVLLLQNHQEHLTGASREMINACGGRFHMISDSEPNPTQTAALVAEIDKRFGRVISITLRPSSVITGVFTISLSFLTENLQH</sequence>
<dbReference type="EMBL" id="JAUYZG010000025">
    <property type="protein sequence ID" value="KAK2867694.1"/>
    <property type="molecule type" value="Genomic_DNA"/>
</dbReference>
<accession>A0AA88P163</accession>
<evidence type="ECO:0000313" key="4">
    <source>
        <dbReference type="EMBL" id="KAK2867694.1"/>
    </source>
</evidence>
<dbReference type="GO" id="GO:0005525">
    <property type="term" value="F:GTP binding"/>
    <property type="evidence" value="ECO:0007669"/>
    <property type="project" value="UniProtKB-KW"/>
</dbReference>
<keyword evidence="5" id="KW-1185">Reference proteome</keyword>
<evidence type="ECO:0000313" key="5">
    <source>
        <dbReference type="Proteomes" id="UP001187343"/>
    </source>
</evidence>
<protein>
    <submittedName>
        <fullName evidence="4">Uncharacterized protein</fullName>
    </submittedName>
</protein>
<dbReference type="PANTHER" id="PTHR10903">
    <property type="entry name" value="GTPASE, IMAP FAMILY MEMBER-RELATED"/>
    <property type="match status" value="1"/>
</dbReference>
<reference evidence="4" key="1">
    <citation type="submission" date="2023-08" db="EMBL/GenBank/DDBJ databases">
        <title>Chromosome-level Genome Assembly of mud carp (Cirrhinus molitorella).</title>
        <authorList>
            <person name="Liu H."/>
        </authorList>
    </citation>
    <scope>NUCLEOTIDE SEQUENCE</scope>
    <source>
        <strain evidence="4">Prfri</strain>
        <tissue evidence="4">Muscle</tissue>
    </source>
</reference>
<dbReference type="AlphaFoldDB" id="A0AA88P163"/>